<dbReference type="InterPro" id="IPR051221">
    <property type="entry name" value="LDLR-related"/>
</dbReference>
<dbReference type="SMART" id="SM00135">
    <property type="entry name" value="LY"/>
    <property type="match status" value="8"/>
</dbReference>
<dbReference type="CDD" id="cd00112">
    <property type="entry name" value="LDLa"/>
    <property type="match status" value="11"/>
</dbReference>
<keyword evidence="7" id="KW-0732">Signal</keyword>
<feature type="disulfide bond" evidence="15">
    <location>
        <begin position="468"/>
        <end position="486"/>
    </location>
</feature>
<sequence length="1681" mass="181187">TLLAQREANRNIQLNQTLKHVFGNEVKLGRETGKTVPNHEHEEEAHLGMVTHFVLQFWEVMAFSSSLFTAFSHHFSSCPFCSPPPARPGPVDVFFSVRSLFTTGGVNGKMDDISTHREPRGGFGVSSLLPTRRRHTEEGGTNLELQLRALALRGPSGNETSSPLVCFDLPVAMGGQLWFCVGLLALFLQAGSCLNRCRMGYSLCKDGLECIPYSHVCDGEEDCKDGSDEQNCDIGCSAVQPNACFQTDQFPCAHGKKCIDKDQVCDGVPQCQDRSDEQQCRKHPEDCAHHCDESHCLPVNFICDGEKDCLDGTDEANCEDQEEAGTTAGPTPTPTGQSRPLRCGLGSQMCKDKSDCVHYNHVCDGEPDCRDGSDEEGCISDCGTDQFQCAHGRKCIERSKVCDGVPQCQDRSDEVACAKHVEGCAHLCDENSRCVPGSFLCDGEQDCSDGSDEATCADVQCSSTEFKCLSGQCVLASMRCDGHPDCRDRSDEEGCTKPPVCTTKHRCPHSKECLVQEWLCDGDQDCKDGSDEKVLDCPVTPVSCGAFQWSCKSKTQCIPTIWRCDEIKDCDDGSDEMECGTGTCLPHEFQCGSQECLDPVLVCNGIANCADGSDEGGSCQMACTAADRCTEGCHSTPQGPRCRCPAGYRLLEDGQTCTDVDECEAQAQSVCSHQCVNSAGSYHCECQPGFIMEADEYQCKITGEPFLLASVQTELYMYGLRTGSLDVLSSSAKKAILSIDYDWRNQKVFWVGVDTETIRWSSIDQKTTGILTKGVRADSVAVDWLGRNLYWIDGVNSQIVAISLAKASVKSLDQSIILDEELDQPRSLALLPQKGLMFWTEIGNLVKIERAGMDGSERKAIVNTSLGWPGGITVDVLSERVFWTDERLKAIGSSTLDGNNVKIFQLKETTNPFSVAVFNDLLYWSDPKRRVVQAVHKLSGKNRQVILKRPGQPFAIKIMHPIMQMDTESPCKKMACSHMCVLAPRRKAVCKCPSGLSLAEDGLLCSSLPKSTFLLLLLPPNVTKIYFQAQQATELKGWPEQLAMTIPGASDATIMDYSSHDDTLILTDASATSVKSFKLRGSGLVAQGQILKLLDDQITAMALDWVTLNIYWSSNKQSQLQVTSKTGAYTAILIKDGIAGVGSIALHPKSGQVCFTNLNLKDAGSKATVECAYMDGGDRKVVWKDAVQPTSLVFSSTGDTIYWANAGMGKISLVKTDGSGYKELEAGDGLTAVALGDMPIWMTVGDMTRLWYKEDQQQKLWFEVSTKVLGLKAYSNSTQSGSNQCAANNGNCQHLCLATPTGRTCKCAHGFNAKDTNCSPDQSCSAGGRICLDQTCLPVEKFCDGHADCTDHSDENCADAKLKPETEVSTPNQSTLPPHTPSPKMKSGNAVEALEAAECRQNRCSGKGHCVKIDGVTTCKCLEGYSGASCQDTAPKGMKGPIIYGAAGLCGIVVIAVIAVVLKMNATSRGRLDATVETSMSELEKKVETTTAAQNAQATSEKQEVFCLHAEDDSSKSSESSESTSSEETEVQFGPSQPALTDSGPQTEPLDSNLSSSTTDSGAPPVPEDPQTSTDIDPLQPIPQSPCQTALHVDGSLGAARDSPDAAVATITTKPKGTGAYEGLQREATPRAPLQVLTRTPLSVSTVTPSTIPEDAPATSSDCLTVQPATAEPAPPRGDSI</sequence>
<dbReference type="EMBL" id="NHOQ01002301">
    <property type="protein sequence ID" value="PWA18375.1"/>
    <property type="molecule type" value="Genomic_DNA"/>
</dbReference>
<dbReference type="SUPFAM" id="SSF57424">
    <property type="entry name" value="LDL receptor-like module"/>
    <property type="match status" value="11"/>
</dbReference>
<dbReference type="GO" id="GO:0043235">
    <property type="term" value="C:receptor complex"/>
    <property type="evidence" value="ECO:0007669"/>
    <property type="project" value="TreeGrafter"/>
</dbReference>
<dbReference type="PROSITE" id="PS50026">
    <property type="entry name" value="EGF_3"/>
    <property type="match status" value="2"/>
</dbReference>
<feature type="compositionally biased region" description="Polar residues" evidence="17">
    <location>
        <begin position="1367"/>
        <end position="1377"/>
    </location>
</feature>
<dbReference type="PANTHER" id="PTHR22722">
    <property type="entry name" value="LOW-DENSITY LIPOPROTEIN RECEPTOR-RELATED PROTEIN 2-RELATED"/>
    <property type="match status" value="1"/>
</dbReference>
<evidence type="ECO:0000256" key="18">
    <source>
        <dbReference type="SAM" id="Phobius"/>
    </source>
</evidence>
<organism evidence="20 21">
    <name type="scientific">Gambusia affinis</name>
    <name type="common">Western mosquitofish</name>
    <name type="synonym">Heterandria affinis</name>
    <dbReference type="NCBI Taxonomy" id="33528"/>
    <lineage>
        <taxon>Eukaryota</taxon>
        <taxon>Metazoa</taxon>
        <taxon>Chordata</taxon>
        <taxon>Craniata</taxon>
        <taxon>Vertebrata</taxon>
        <taxon>Euteleostomi</taxon>
        <taxon>Actinopterygii</taxon>
        <taxon>Neopterygii</taxon>
        <taxon>Teleostei</taxon>
        <taxon>Neoteleostei</taxon>
        <taxon>Acanthomorphata</taxon>
        <taxon>Ovalentaria</taxon>
        <taxon>Atherinomorphae</taxon>
        <taxon>Cyprinodontiformes</taxon>
        <taxon>Poeciliidae</taxon>
        <taxon>Poeciliinae</taxon>
        <taxon>Gambusia</taxon>
    </lineage>
</organism>
<feature type="non-terminal residue" evidence="20">
    <location>
        <position position="1"/>
    </location>
</feature>
<accession>A0A315V6G9</accession>
<dbReference type="SUPFAM" id="SSF63825">
    <property type="entry name" value="YWTD domain"/>
    <property type="match status" value="2"/>
</dbReference>
<keyword evidence="4 14" id="KW-0245">EGF-like domain</keyword>
<dbReference type="CDD" id="cd00054">
    <property type="entry name" value="EGF_CA"/>
    <property type="match status" value="1"/>
</dbReference>
<keyword evidence="3" id="KW-1003">Cell membrane</keyword>
<dbReference type="GO" id="GO:0005509">
    <property type="term" value="F:calcium ion binding"/>
    <property type="evidence" value="ECO:0007669"/>
    <property type="project" value="InterPro"/>
</dbReference>
<dbReference type="GO" id="GO:0006898">
    <property type="term" value="P:receptor-mediated endocytosis"/>
    <property type="evidence" value="ECO:0007669"/>
    <property type="project" value="TreeGrafter"/>
</dbReference>
<dbReference type="Pfam" id="PF00058">
    <property type="entry name" value="Ldl_recept_b"/>
    <property type="match status" value="1"/>
</dbReference>
<feature type="region of interest" description="Disordered" evidence="17">
    <location>
        <begin position="1362"/>
        <end position="1388"/>
    </location>
</feature>
<keyword evidence="6 18" id="KW-0812">Transmembrane</keyword>
<dbReference type="PROSITE" id="PS00022">
    <property type="entry name" value="EGF_1"/>
    <property type="match status" value="1"/>
</dbReference>
<dbReference type="PROSITE" id="PS50068">
    <property type="entry name" value="LDLRA_2"/>
    <property type="match status" value="11"/>
</dbReference>
<evidence type="ECO:0000259" key="19">
    <source>
        <dbReference type="PROSITE" id="PS50026"/>
    </source>
</evidence>
<feature type="disulfide bond" evidence="15">
    <location>
        <begin position="265"/>
        <end position="280"/>
    </location>
</feature>
<keyword evidence="9 18" id="KW-1133">Transmembrane helix</keyword>
<dbReference type="Proteomes" id="UP000250572">
    <property type="component" value="Unassembled WGS sequence"/>
</dbReference>
<dbReference type="InterPro" id="IPR018097">
    <property type="entry name" value="EGF_Ca-bd_CS"/>
</dbReference>
<dbReference type="PROSITE" id="PS00010">
    <property type="entry name" value="ASX_HYDROXYL"/>
    <property type="match status" value="1"/>
</dbReference>
<feature type="transmembrane region" description="Helical" evidence="18">
    <location>
        <begin position="1442"/>
        <end position="1462"/>
    </location>
</feature>
<keyword evidence="5" id="KW-0254">Endocytosis</keyword>
<dbReference type="InterPro" id="IPR000033">
    <property type="entry name" value="LDLR_classB_rpt"/>
</dbReference>
<feature type="disulfide bond" evidence="15">
    <location>
        <begin position="501"/>
        <end position="513"/>
    </location>
</feature>
<dbReference type="GO" id="GO:0042562">
    <property type="term" value="F:hormone binding"/>
    <property type="evidence" value="ECO:0007669"/>
    <property type="project" value="TreeGrafter"/>
</dbReference>
<feature type="compositionally biased region" description="Polar residues" evidence="17">
    <location>
        <begin position="1534"/>
        <end position="1546"/>
    </location>
</feature>
<dbReference type="Pfam" id="PF00057">
    <property type="entry name" value="Ldl_recept_a"/>
    <property type="match status" value="10"/>
</dbReference>
<keyword evidence="13" id="KW-0325">Glycoprotein</keyword>
<evidence type="ECO:0000256" key="8">
    <source>
        <dbReference type="ARBA" id="ARBA00022737"/>
    </source>
</evidence>
<dbReference type="Pfam" id="PF00008">
    <property type="entry name" value="EGF"/>
    <property type="match status" value="1"/>
</dbReference>
<evidence type="ECO:0000256" key="9">
    <source>
        <dbReference type="ARBA" id="ARBA00022989"/>
    </source>
</evidence>
<feature type="disulfide bond" evidence="15">
    <location>
        <begin position="363"/>
        <end position="378"/>
    </location>
</feature>
<evidence type="ECO:0000256" key="10">
    <source>
        <dbReference type="ARBA" id="ARBA00023136"/>
    </source>
</evidence>
<protein>
    <recommendedName>
        <fullName evidence="19">EGF-like domain-containing protein</fullName>
    </recommendedName>
</protein>
<dbReference type="STRING" id="33528.ENSGAFP00000016890"/>
<dbReference type="PROSITE" id="PS51120">
    <property type="entry name" value="LDLRB"/>
    <property type="match status" value="1"/>
</dbReference>
<evidence type="ECO:0000313" key="21">
    <source>
        <dbReference type="Proteomes" id="UP000250572"/>
    </source>
</evidence>
<feature type="compositionally biased region" description="Low complexity" evidence="17">
    <location>
        <begin position="1550"/>
        <end position="1561"/>
    </location>
</feature>
<dbReference type="Gene3D" id="4.10.400.10">
    <property type="entry name" value="Low-density Lipoprotein Receptor"/>
    <property type="match status" value="9"/>
</dbReference>
<evidence type="ECO:0000256" key="12">
    <source>
        <dbReference type="ARBA" id="ARBA00023170"/>
    </source>
</evidence>
<feature type="repeat" description="LDL-receptor class B" evidence="16">
    <location>
        <begin position="835"/>
        <end position="878"/>
    </location>
</feature>
<dbReference type="SMART" id="SM00181">
    <property type="entry name" value="EGF"/>
    <property type="match status" value="7"/>
</dbReference>
<dbReference type="InterPro" id="IPR002172">
    <property type="entry name" value="LDrepeatLR_classA_rpt"/>
</dbReference>
<reference evidence="20 21" key="1">
    <citation type="journal article" date="2018" name="G3 (Bethesda)">
        <title>A High-Quality Reference Genome for the Invasive Mosquitofish Gambusia affinis Using a Chicago Library.</title>
        <authorList>
            <person name="Hoffberg S.L."/>
            <person name="Troendle N.J."/>
            <person name="Glenn T.C."/>
            <person name="Mahmud O."/>
            <person name="Louha S."/>
            <person name="Chalopin D."/>
            <person name="Bennetzen J.L."/>
            <person name="Mauricio R."/>
        </authorList>
    </citation>
    <scope>NUCLEOTIDE SEQUENCE [LARGE SCALE GENOMIC DNA]</scope>
    <source>
        <strain evidence="20">NE01/NJP1002.9</strain>
        <tissue evidence="20">Muscle</tissue>
    </source>
</reference>
<comment type="similarity">
    <text evidence="2">Belongs to the LDLR family.</text>
</comment>
<feature type="disulfide bond" evidence="15">
    <location>
        <begin position="591"/>
        <end position="609"/>
    </location>
</feature>
<keyword evidence="8" id="KW-0677">Repeat</keyword>
<keyword evidence="11 14" id="KW-1015">Disulfide bond</keyword>
<dbReference type="PROSITE" id="PS01187">
    <property type="entry name" value="EGF_CA"/>
    <property type="match status" value="1"/>
</dbReference>
<dbReference type="InterPro" id="IPR011042">
    <property type="entry name" value="6-blade_b-propeller_TolB-like"/>
</dbReference>
<dbReference type="InterPro" id="IPR000742">
    <property type="entry name" value="EGF"/>
</dbReference>
<feature type="disulfide bond" evidence="15">
    <location>
        <begin position="480"/>
        <end position="495"/>
    </location>
</feature>
<evidence type="ECO:0000256" key="11">
    <source>
        <dbReference type="ARBA" id="ARBA00023157"/>
    </source>
</evidence>
<feature type="disulfide bond" evidence="15">
    <location>
        <begin position="1324"/>
        <end position="1336"/>
    </location>
</feature>
<comment type="subcellular location">
    <subcellularLocation>
        <location evidence="1">Cell membrane</location>
        <topology evidence="1">Single-pass type I membrane protein</topology>
    </subcellularLocation>
</comment>
<evidence type="ECO:0000256" key="13">
    <source>
        <dbReference type="ARBA" id="ARBA00023180"/>
    </source>
</evidence>
<dbReference type="FunFam" id="2.10.25.10:FF:000009">
    <property type="entry name" value="Low-density lipoprotein receptor isoform 1"/>
    <property type="match status" value="1"/>
</dbReference>
<evidence type="ECO:0000256" key="2">
    <source>
        <dbReference type="ARBA" id="ARBA00009939"/>
    </source>
</evidence>
<evidence type="ECO:0000256" key="14">
    <source>
        <dbReference type="PROSITE-ProRule" id="PRU00076"/>
    </source>
</evidence>
<keyword evidence="10 18" id="KW-0472">Membrane</keyword>
<feature type="disulfide bond" evidence="15">
    <location>
        <begin position="291"/>
        <end position="309"/>
    </location>
</feature>
<feature type="disulfide bond" evidence="15">
    <location>
        <begin position="402"/>
        <end position="417"/>
    </location>
</feature>
<feature type="region of interest" description="Disordered" evidence="17">
    <location>
        <begin position="1509"/>
        <end position="1621"/>
    </location>
</feature>
<feature type="disulfide bond" evidence="15">
    <location>
        <begin position="217"/>
        <end position="232"/>
    </location>
</feature>
<evidence type="ECO:0000256" key="1">
    <source>
        <dbReference type="ARBA" id="ARBA00004251"/>
    </source>
</evidence>
<feature type="region of interest" description="Disordered" evidence="17">
    <location>
        <begin position="1641"/>
        <end position="1681"/>
    </location>
</feature>
<feature type="compositionally biased region" description="Low complexity" evidence="17">
    <location>
        <begin position="324"/>
        <end position="336"/>
    </location>
</feature>
<feature type="domain" description="EGF-like" evidence="19">
    <location>
        <begin position="1395"/>
        <end position="1431"/>
    </location>
</feature>
<dbReference type="PROSITE" id="PS01186">
    <property type="entry name" value="EGF_2"/>
    <property type="match status" value="1"/>
</dbReference>
<feature type="disulfide bond" evidence="15">
    <location>
        <begin position="584"/>
        <end position="596"/>
    </location>
</feature>
<dbReference type="Pfam" id="PF12662">
    <property type="entry name" value="cEGF"/>
    <property type="match status" value="1"/>
</dbReference>
<dbReference type="SMART" id="SM00179">
    <property type="entry name" value="EGF_CA"/>
    <property type="match status" value="3"/>
</dbReference>
<proteinExistence type="inferred from homology"/>
<feature type="compositionally biased region" description="Low complexity" evidence="17">
    <location>
        <begin position="1641"/>
        <end position="1651"/>
    </location>
</feature>
<feature type="compositionally biased region" description="Polar residues" evidence="17">
    <location>
        <begin position="1658"/>
        <end position="1668"/>
    </location>
</feature>
<dbReference type="GO" id="GO:0016324">
    <property type="term" value="C:apical plasma membrane"/>
    <property type="evidence" value="ECO:0007669"/>
    <property type="project" value="TreeGrafter"/>
</dbReference>
<comment type="caution">
    <text evidence="14">Lacks conserved residue(s) required for the propagation of feature annotation.</text>
</comment>
<dbReference type="FunFam" id="2.120.10.30:FF:000241">
    <property type="entry name" value="Low-density lipoprotein receptor-related protein 6"/>
    <property type="match status" value="1"/>
</dbReference>
<evidence type="ECO:0000256" key="6">
    <source>
        <dbReference type="ARBA" id="ARBA00022692"/>
    </source>
</evidence>
<evidence type="ECO:0000256" key="17">
    <source>
        <dbReference type="SAM" id="MobiDB-lite"/>
    </source>
</evidence>
<dbReference type="InterPro" id="IPR036055">
    <property type="entry name" value="LDL_receptor-like_sf"/>
</dbReference>
<feature type="disulfide bond" evidence="15">
    <location>
        <begin position="303"/>
        <end position="318"/>
    </location>
</feature>
<dbReference type="PRINTS" id="PR00261">
    <property type="entry name" value="LDLRECEPTOR"/>
</dbReference>
<feature type="region of interest" description="Disordered" evidence="17">
    <location>
        <begin position="320"/>
        <end position="339"/>
    </location>
</feature>
<dbReference type="InterPro" id="IPR000152">
    <property type="entry name" value="EGF-type_Asp/Asn_hydroxyl_site"/>
</dbReference>
<dbReference type="InterPro" id="IPR026823">
    <property type="entry name" value="cEGF"/>
</dbReference>
<name>A0A315V6G9_GAMAF</name>
<comment type="caution">
    <text evidence="20">The sequence shown here is derived from an EMBL/GenBank/DDBJ whole genome shotgun (WGS) entry which is preliminary data.</text>
</comment>
<feature type="domain" description="EGF-like" evidence="19">
    <location>
        <begin position="659"/>
        <end position="696"/>
    </location>
</feature>
<dbReference type="SUPFAM" id="SSF57196">
    <property type="entry name" value="EGF/Laminin"/>
    <property type="match status" value="3"/>
</dbReference>
<dbReference type="InterPro" id="IPR001881">
    <property type="entry name" value="EGF-like_Ca-bd_dom"/>
</dbReference>
<keyword evidence="12" id="KW-0675">Receptor</keyword>
<feature type="disulfide bond" evidence="15">
    <location>
        <begin position="564"/>
        <end position="579"/>
    </location>
</feature>
<dbReference type="SMART" id="SM00192">
    <property type="entry name" value="LDLa"/>
    <property type="match status" value="11"/>
</dbReference>
<dbReference type="InterPro" id="IPR023415">
    <property type="entry name" value="LDLR_class-A_CS"/>
</dbReference>
<dbReference type="Gene3D" id="2.120.10.30">
    <property type="entry name" value="TolB, C-terminal domain"/>
    <property type="match status" value="2"/>
</dbReference>
<keyword evidence="21" id="KW-1185">Reference proteome</keyword>
<dbReference type="Gene3D" id="4.10.1220.10">
    <property type="entry name" value="EGF-type module"/>
    <property type="match status" value="1"/>
</dbReference>
<dbReference type="PANTHER" id="PTHR22722:SF12">
    <property type="entry name" value="EGF-LIKE DOMAIN-CONTAINING PROTEIN"/>
    <property type="match status" value="1"/>
</dbReference>
<dbReference type="PROSITE" id="PS01209">
    <property type="entry name" value="LDLRA_1"/>
    <property type="match status" value="6"/>
</dbReference>
<feature type="disulfide bond" evidence="14">
    <location>
        <begin position="1421"/>
        <end position="1430"/>
    </location>
</feature>
<gene>
    <name evidence="20" type="ORF">CCH79_00009885</name>
</gene>
<feature type="disulfide bond" evidence="15">
    <location>
        <begin position="441"/>
        <end position="456"/>
    </location>
</feature>
<evidence type="ECO:0000313" key="20">
    <source>
        <dbReference type="EMBL" id="PWA18375.1"/>
    </source>
</evidence>
<evidence type="ECO:0000256" key="4">
    <source>
        <dbReference type="ARBA" id="ARBA00022536"/>
    </source>
</evidence>
<feature type="disulfide bond" evidence="15">
    <location>
        <begin position="461"/>
        <end position="473"/>
    </location>
</feature>
<dbReference type="FunFam" id="4.10.400.10:FF:000034">
    <property type="entry name" value="Low-density lipoprotein receptor-related protein 2"/>
    <property type="match status" value="1"/>
</dbReference>
<feature type="disulfide bond" evidence="15">
    <location>
        <begin position="1331"/>
        <end position="1349"/>
    </location>
</feature>
<evidence type="ECO:0000256" key="15">
    <source>
        <dbReference type="PROSITE-ProRule" id="PRU00124"/>
    </source>
</evidence>
<dbReference type="Gene3D" id="2.10.25.10">
    <property type="entry name" value="Laminin"/>
    <property type="match status" value="3"/>
</dbReference>
<evidence type="ECO:0000256" key="5">
    <source>
        <dbReference type="ARBA" id="ARBA00022583"/>
    </source>
</evidence>
<evidence type="ECO:0000256" key="3">
    <source>
        <dbReference type="ARBA" id="ARBA00022475"/>
    </source>
</evidence>
<evidence type="ECO:0000256" key="7">
    <source>
        <dbReference type="ARBA" id="ARBA00022729"/>
    </source>
</evidence>
<evidence type="ECO:0000256" key="16">
    <source>
        <dbReference type="PROSITE-ProRule" id="PRU00461"/>
    </source>
</evidence>